<proteinExistence type="predicted"/>
<name>A0A514CSX3_9CAUD</name>
<dbReference type="Proteomes" id="UP000320799">
    <property type="component" value="Segment"/>
</dbReference>
<dbReference type="RefSeq" id="YP_009903765.1">
    <property type="nucleotide sequence ID" value="NC_049849.1"/>
</dbReference>
<keyword evidence="2" id="KW-1185">Reference proteome</keyword>
<reference evidence="1 2" key="1">
    <citation type="submission" date="2019-06" db="EMBL/GenBank/DDBJ databases">
        <authorList>
            <person name="Kincaid V.D."/>
            <person name="Fuller A."/>
            <person name="Hodges K."/>
            <person name="Bansal M."/>
            <person name="Essig J."/>
            <person name="Johnson A."/>
        </authorList>
    </citation>
    <scope>NUCLEOTIDE SEQUENCE [LARGE SCALE GENOMIC DNA]</scope>
</reference>
<organism evidence="1 2">
    <name type="scientific">Achromobacter phage Motura</name>
    <dbReference type="NCBI Taxonomy" id="2591403"/>
    <lineage>
        <taxon>Viruses</taxon>
        <taxon>Duplodnaviria</taxon>
        <taxon>Heunggongvirae</taxon>
        <taxon>Uroviricota</taxon>
        <taxon>Caudoviricetes</taxon>
        <taxon>Moturavirus</taxon>
        <taxon>Moturavirus motura</taxon>
    </lineage>
</organism>
<dbReference type="GeneID" id="56136041"/>
<sequence length="117" mass="13768">MKAKNKKQDKEFAVLVQWGGYWDGAINTVAYEVVKLNPKTIVYRDSFDNKTMARESVIHKWFTDKEELQLFVRKKAAEIKKELRECIKRTEQALREVNSGKMPVIEQQQIHKGPFKL</sequence>
<evidence type="ECO:0000313" key="2">
    <source>
        <dbReference type="Proteomes" id="UP000320799"/>
    </source>
</evidence>
<evidence type="ECO:0000313" key="1">
    <source>
        <dbReference type="EMBL" id="QDH83566.1"/>
    </source>
</evidence>
<accession>A0A514CSX3</accession>
<protein>
    <submittedName>
        <fullName evidence="1">Uncharacterized protein</fullName>
    </submittedName>
</protein>
<dbReference type="KEGG" id="vg:56136041"/>
<dbReference type="EMBL" id="MN094788">
    <property type="protein sequence ID" value="QDH83566.1"/>
    <property type="molecule type" value="Genomic_DNA"/>
</dbReference>